<dbReference type="RefSeq" id="XP_007834152.1">
    <property type="nucleotide sequence ID" value="XM_007835961.1"/>
</dbReference>
<evidence type="ECO:0000256" key="1">
    <source>
        <dbReference type="SAM" id="MobiDB-lite"/>
    </source>
</evidence>
<name>W3X3W2_PESFW</name>
<feature type="region of interest" description="Disordered" evidence="1">
    <location>
        <begin position="99"/>
        <end position="121"/>
    </location>
</feature>
<dbReference type="AlphaFoldDB" id="W3X3W2"/>
<dbReference type="OrthoDB" id="4158189at2759"/>
<dbReference type="GeneID" id="19272393"/>
<dbReference type="InParanoid" id="W3X3W2"/>
<proteinExistence type="predicted"/>
<dbReference type="HOGENOM" id="CLU_118191_0_0_1"/>
<dbReference type="Proteomes" id="UP000030651">
    <property type="component" value="Unassembled WGS sequence"/>
</dbReference>
<gene>
    <name evidence="2" type="ORF">PFICI_07380</name>
</gene>
<accession>W3X3W2</accession>
<dbReference type="EMBL" id="KI912113">
    <property type="protein sequence ID" value="ETS79851.1"/>
    <property type="molecule type" value="Genomic_DNA"/>
</dbReference>
<organism evidence="2 3">
    <name type="scientific">Pestalotiopsis fici (strain W106-1 / CGMCC3.15140)</name>
    <dbReference type="NCBI Taxonomy" id="1229662"/>
    <lineage>
        <taxon>Eukaryota</taxon>
        <taxon>Fungi</taxon>
        <taxon>Dikarya</taxon>
        <taxon>Ascomycota</taxon>
        <taxon>Pezizomycotina</taxon>
        <taxon>Sordariomycetes</taxon>
        <taxon>Xylariomycetidae</taxon>
        <taxon>Amphisphaeriales</taxon>
        <taxon>Sporocadaceae</taxon>
        <taxon>Pestalotiopsis</taxon>
    </lineage>
</organism>
<dbReference type="KEGG" id="pfy:PFICI_07380"/>
<protein>
    <submittedName>
        <fullName evidence="2">Uncharacterized protein</fullName>
    </submittedName>
</protein>
<sequence>MCGIQSPRPSQPLGGALAVLNAPTCSSPSSRLRALSGHMVFHGLPATSSSSSSSSSLSTPSNMATHITYTPSLLKEEDYDDATEKHPLDGCVIGIHSTGDLRTTRRSTTPESESEDEQDEDQYEQMLLLHRLDLSAACPSLVRTARSTELRLEGPLEIGVGGVGIIGRKVSVWRDSGNGRGVRIAEGIVGFN</sequence>
<evidence type="ECO:0000313" key="2">
    <source>
        <dbReference type="EMBL" id="ETS79851.1"/>
    </source>
</evidence>
<feature type="compositionally biased region" description="Acidic residues" evidence="1">
    <location>
        <begin position="112"/>
        <end position="121"/>
    </location>
</feature>
<evidence type="ECO:0000313" key="3">
    <source>
        <dbReference type="Proteomes" id="UP000030651"/>
    </source>
</evidence>
<reference evidence="3" key="1">
    <citation type="journal article" date="2015" name="BMC Genomics">
        <title>Genomic and transcriptomic analysis of the endophytic fungus Pestalotiopsis fici reveals its lifestyle and high potential for synthesis of natural products.</title>
        <authorList>
            <person name="Wang X."/>
            <person name="Zhang X."/>
            <person name="Liu L."/>
            <person name="Xiang M."/>
            <person name="Wang W."/>
            <person name="Sun X."/>
            <person name="Che Y."/>
            <person name="Guo L."/>
            <person name="Liu G."/>
            <person name="Guo L."/>
            <person name="Wang C."/>
            <person name="Yin W.B."/>
            <person name="Stadler M."/>
            <person name="Zhang X."/>
            <person name="Liu X."/>
        </authorList>
    </citation>
    <scope>NUCLEOTIDE SEQUENCE [LARGE SCALE GENOMIC DNA]</scope>
    <source>
        <strain evidence="3">W106-1 / CGMCC3.15140</strain>
    </source>
</reference>
<keyword evidence="3" id="KW-1185">Reference proteome</keyword>